<feature type="transmembrane region" description="Helical" evidence="1">
    <location>
        <begin position="349"/>
        <end position="373"/>
    </location>
</feature>
<sequence length="501" mass="52506">MNDFLLALGSAFEPYTLFLIVAATIVGVLVGALPGLSSTMAAALLLPFTIFLEPIPAIASLAALYCGGTFGGSITAILINTPGAPPAAATAFDGYPMAQRGEAGRALGIATISSAIGGIFSLIVLLVAAPFLAGLAYRFGPPEYFALTVFGLSMLASISGKNATKNLIGGCLGVFLATVGVSLTTGVERFTFGIPELYEGIDFVPVLIGMFAITELLTQAGITARPKKSMVDALRLPKLQDFKDSFATILRSCGIGTFIGILPAEGGTIASMIGYNEARRWSKRPDEFGTGIPEGIAGPETANNAATGGAMVPTLALGIPGSGTTAVILGGLIMHGLRPGPYLFQEQPTLLYGIFISMLIANVVLVVFGLLGIKLFARVTLIPPQFLWPAVFALCVVGSFGVNQSVIDVYIMLLAGCAGYMLKTFGFAPAPIIMGLVLGTMVDNTFAQSMIIFDMNWMLFFTRPIALVFFLLALFGIAGVPIINTIRRTWNGRMPQTAVED</sequence>
<accession>A0ABT3YM75</accession>
<keyword evidence="1" id="KW-0812">Transmembrane</keyword>
<dbReference type="Proteomes" id="UP001081283">
    <property type="component" value="Unassembled WGS sequence"/>
</dbReference>
<evidence type="ECO:0000313" key="3">
    <source>
        <dbReference type="EMBL" id="MCY0097000.1"/>
    </source>
</evidence>
<feature type="transmembrane region" description="Helical" evidence="1">
    <location>
        <begin position="457"/>
        <end position="483"/>
    </location>
</feature>
<dbReference type="PANTHER" id="PTHR35342:SF5">
    <property type="entry name" value="TRICARBOXYLIC TRANSPORT PROTEIN"/>
    <property type="match status" value="1"/>
</dbReference>
<protein>
    <submittedName>
        <fullName evidence="3">Tripartite tricarboxylate transporter permease</fullName>
    </submittedName>
</protein>
<organism evidence="3 4">
    <name type="scientific">Hoeflea ulvae</name>
    <dbReference type="NCBI Taxonomy" id="2983764"/>
    <lineage>
        <taxon>Bacteria</taxon>
        <taxon>Pseudomonadati</taxon>
        <taxon>Pseudomonadota</taxon>
        <taxon>Alphaproteobacteria</taxon>
        <taxon>Hyphomicrobiales</taxon>
        <taxon>Rhizobiaceae</taxon>
        <taxon>Hoeflea</taxon>
    </lineage>
</organism>
<keyword evidence="4" id="KW-1185">Reference proteome</keyword>
<feature type="transmembrane region" description="Helical" evidence="1">
    <location>
        <begin position="245"/>
        <end position="264"/>
    </location>
</feature>
<keyword evidence="1" id="KW-0472">Membrane</keyword>
<feature type="transmembrane region" description="Helical" evidence="1">
    <location>
        <begin position="144"/>
        <end position="160"/>
    </location>
</feature>
<feature type="transmembrane region" description="Helical" evidence="1">
    <location>
        <begin position="167"/>
        <end position="183"/>
    </location>
</feature>
<dbReference type="RefSeq" id="WP_267615097.1">
    <property type="nucleotide sequence ID" value="NZ_JAOVZQ010000002.1"/>
</dbReference>
<reference evidence="3" key="1">
    <citation type="submission" date="2022-10" db="EMBL/GenBank/DDBJ databases">
        <title>Hoeflea sp. J2-29, isolated from marine algae.</title>
        <authorList>
            <person name="Kristyanto S."/>
            <person name="Kim J.M."/>
            <person name="Jeon C.O."/>
        </authorList>
    </citation>
    <scope>NUCLEOTIDE SEQUENCE</scope>
    <source>
        <strain evidence="3">J2-29</strain>
    </source>
</reference>
<feature type="transmembrane region" description="Helical" evidence="1">
    <location>
        <begin position="409"/>
        <end position="437"/>
    </location>
</feature>
<proteinExistence type="predicted"/>
<comment type="caution">
    <text evidence="3">The sequence shown here is derived from an EMBL/GenBank/DDBJ whole genome shotgun (WGS) entry which is preliminary data.</text>
</comment>
<name>A0ABT3YM75_9HYPH</name>
<dbReference type="PANTHER" id="PTHR35342">
    <property type="entry name" value="TRICARBOXYLIC TRANSPORT PROTEIN"/>
    <property type="match status" value="1"/>
</dbReference>
<evidence type="ECO:0000259" key="2">
    <source>
        <dbReference type="Pfam" id="PF01970"/>
    </source>
</evidence>
<feature type="transmembrane region" description="Helical" evidence="1">
    <location>
        <begin position="385"/>
        <end position="402"/>
    </location>
</feature>
<dbReference type="EMBL" id="JAOVZQ010000002">
    <property type="protein sequence ID" value="MCY0097000.1"/>
    <property type="molecule type" value="Genomic_DNA"/>
</dbReference>
<evidence type="ECO:0000256" key="1">
    <source>
        <dbReference type="SAM" id="Phobius"/>
    </source>
</evidence>
<feature type="transmembrane region" description="Helical" evidence="1">
    <location>
        <begin position="203"/>
        <end position="224"/>
    </location>
</feature>
<feature type="transmembrane region" description="Helical" evidence="1">
    <location>
        <begin position="315"/>
        <end position="337"/>
    </location>
</feature>
<dbReference type="Pfam" id="PF01970">
    <property type="entry name" value="TctA"/>
    <property type="match status" value="1"/>
</dbReference>
<gene>
    <name evidence="3" type="ORF">OEG82_23780</name>
</gene>
<dbReference type="InterPro" id="IPR002823">
    <property type="entry name" value="DUF112_TM"/>
</dbReference>
<feature type="transmembrane region" description="Helical" evidence="1">
    <location>
        <begin position="15"/>
        <end position="36"/>
    </location>
</feature>
<feature type="domain" description="DUF112" evidence="2">
    <location>
        <begin position="17"/>
        <end position="433"/>
    </location>
</feature>
<keyword evidence="1" id="KW-1133">Transmembrane helix</keyword>
<feature type="transmembrane region" description="Helical" evidence="1">
    <location>
        <begin position="106"/>
        <end position="132"/>
    </location>
</feature>
<evidence type="ECO:0000313" key="4">
    <source>
        <dbReference type="Proteomes" id="UP001081283"/>
    </source>
</evidence>